<feature type="region of interest" description="Disordered" evidence="1">
    <location>
        <begin position="141"/>
        <end position="163"/>
    </location>
</feature>
<sequence>MPTGWRYIAVRATGGRVLGDVFNPHGPVLDWEVPLALSSNPRRDLSGPGSLSGTIEPEYARMLGDDKKPILQEWGTELYLEVDGRIRWGGLVTRTTYDGPKATINCEGFTAYPQGIPYEDYMISGALITPKDPYAGKDKNHDGWVDGKKGKQRVPPPPKPYGGPRIDVYDAFRNIWNHVQSRPYGNLGLKIDTHDLGEKLGAADGSDPWELAWWNNPDCGQALDRLAKDTPFDWIETHAWAGSGNEIEHRLRLGTPRLGRKRTDLRFAESENIAAIAKPEGMGDEYANEVMVLGKGEGRKMARAQVYRYDGRLRRVATVTDKSLSSASALRTRGTQELAGRTKALQIPAIQIIDHPNARLGSWSLGDDIRVQVHVPWVGDIDVWHRVVSDEISADGLCTLYLKRSDSFVY</sequence>
<evidence type="ECO:0000313" key="3">
    <source>
        <dbReference type="Proteomes" id="UP001551582"/>
    </source>
</evidence>
<evidence type="ECO:0000313" key="2">
    <source>
        <dbReference type="EMBL" id="MEU9354987.1"/>
    </source>
</evidence>
<dbReference type="EMBL" id="JBEZLS010000026">
    <property type="protein sequence ID" value="MEU9354987.1"/>
    <property type="molecule type" value="Genomic_DNA"/>
</dbReference>
<dbReference type="Proteomes" id="UP001551582">
    <property type="component" value="Unassembled WGS sequence"/>
</dbReference>
<protein>
    <recommendedName>
        <fullName evidence="4">Minor tail protein</fullName>
    </recommendedName>
</protein>
<keyword evidence="3" id="KW-1185">Reference proteome</keyword>
<organism evidence="2 3">
    <name type="scientific">Streptomyces griseoloalbus</name>
    <dbReference type="NCBI Taxonomy" id="67303"/>
    <lineage>
        <taxon>Bacteria</taxon>
        <taxon>Bacillati</taxon>
        <taxon>Actinomycetota</taxon>
        <taxon>Actinomycetes</taxon>
        <taxon>Kitasatosporales</taxon>
        <taxon>Streptomycetaceae</taxon>
        <taxon>Streptomyces</taxon>
    </lineage>
</organism>
<gene>
    <name evidence="2" type="ORF">AB0D65_29330</name>
</gene>
<reference evidence="2 3" key="1">
    <citation type="submission" date="2024-06" db="EMBL/GenBank/DDBJ databases">
        <title>The Natural Products Discovery Center: Release of the First 8490 Sequenced Strains for Exploring Actinobacteria Biosynthetic Diversity.</title>
        <authorList>
            <person name="Kalkreuter E."/>
            <person name="Kautsar S.A."/>
            <person name="Yang D."/>
            <person name="Bader C.D."/>
            <person name="Teijaro C.N."/>
            <person name="Fluegel L."/>
            <person name="Davis C.M."/>
            <person name="Simpson J.R."/>
            <person name="Lauterbach L."/>
            <person name="Steele A.D."/>
            <person name="Gui C."/>
            <person name="Meng S."/>
            <person name="Li G."/>
            <person name="Viehrig K."/>
            <person name="Ye F."/>
            <person name="Su P."/>
            <person name="Kiefer A.F."/>
            <person name="Nichols A."/>
            <person name="Cepeda A.J."/>
            <person name="Yan W."/>
            <person name="Fan B."/>
            <person name="Jiang Y."/>
            <person name="Adhikari A."/>
            <person name="Zheng C.-J."/>
            <person name="Schuster L."/>
            <person name="Cowan T.M."/>
            <person name="Smanski M.J."/>
            <person name="Chevrette M.G."/>
            <person name="De Carvalho L.P.S."/>
            <person name="Shen B."/>
        </authorList>
    </citation>
    <scope>NUCLEOTIDE SEQUENCE [LARGE SCALE GENOMIC DNA]</scope>
    <source>
        <strain evidence="2 3">NPDC048274</strain>
    </source>
</reference>
<evidence type="ECO:0008006" key="4">
    <source>
        <dbReference type="Google" id="ProtNLM"/>
    </source>
</evidence>
<evidence type="ECO:0000256" key="1">
    <source>
        <dbReference type="SAM" id="MobiDB-lite"/>
    </source>
</evidence>
<proteinExistence type="predicted"/>
<comment type="caution">
    <text evidence="2">The sequence shown here is derived from an EMBL/GenBank/DDBJ whole genome shotgun (WGS) entry which is preliminary data.</text>
</comment>
<dbReference type="RefSeq" id="WP_359987235.1">
    <property type="nucleotide sequence ID" value="NZ_JBEZLS010000026.1"/>
</dbReference>
<name>A0ABV3EEA0_9ACTN</name>
<accession>A0ABV3EEA0</accession>